<dbReference type="Pfam" id="PF00583">
    <property type="entry name" value="Acetyltransf_1"/>
    <property type="match status" value="1"/>
</dbReference>
<proteinExistence type="predicted"/>
<name>A0ABV8TZS2_9ACTN</name>
<gene>
    <name evidence="4" type="ORF">ACFPET_11885</name>
</gene>
<reference evidence="5" key="1">
    <citation type="journal article" date="2019" name="Int. J. Syst. Evol. Microbiol.">
        <title>The Global Catalogue of Microorganisms (GCM) 10K type strain sequencing project: providing services to taxonomists for standard genome sequencing and annotation.</title>
        <authorList>
            <consortium name="The Broad Institute Genomics Platform"/>
            <consortium name="The Broad Institute Genome Sequencing Center for Infectious Disease"/>
            <person name="Wu L."/>
            <person name="Ma J."/>
        </authorList>
    </citation>
    <scope>NUCLEOTIDE SEQUENCE [LARGE SCALE GENOMIC DNA]</scope>
    <source>
        <strain evidence="5">IBRC-M 10908</strain>
    </source>
</reference>
<accession>A0ABV8TZS2</accession>
<dbReference type="CDD" id="cd04301">
    <property type="entry name" value="NAT_SF"/>
    <property type="match status" value="1"/>
</dbReference>
<keyword evidence="1 4" id="KW-0808">Transferase</keyword>
<evidence type="ECO:0000256" key="2">
    <source>
        <dbReference type="ARBA" id="ARBA00023315"/>
    </source>
</evidence>
<keyword evidence="5" id="KW-1185">Reference proteome</keyword>
<comment type="caution">
    <text evidence="4">The sequence shown here is derived from an EMBL/GenBank/DDBJ whole genome shotgun (WGS) entry which is preliminary data.</text>
</comment>
<protein>
    <submittedName>
        <fullName evidence="4">GNAT family N-acetyltransferase</fullName>
        <ecNumber evidence="4">2.3.-.-</ecNumber>
    </submittedName>
</protein>
<keyword evidence="2 4" id="KW-0012">Acyltransferase</keyword>
<dbReference type="GO" id="GO:0016746">
    <property type="term" value="F:acyltransferase activity"/>
    <property type="evidence" value="ECO:0007669"/>
    <property type="project" value="UniProtKB-KW"/>
</dbReference>
<dbReference type="PROSITE" id="PS51186">
    <property type="entry name" value="GNAT"/>
    <property type="match status" value="1"/>
</dbReference>
<evidence type="ECO:0000313" key="4">
    <source>
        <dbReference type="EMBL" id="MFC4335903.1"/>
    </source>
</evidence>
<dbReference type="PANTHER" id="PTHR43877:SF8">
    <property type="entry name" value="N-ACETYLGLUTAMATE SYNTHASE-RELATED"/>
    <property type="match status" value="1"/>
</dbReference>
<dbReference type="Proteomes" id="UP001595823">
    <property type="component" value="Unassembled WGS sequence"/>
</dbReference>
<dbReference type="SUPFAM" id="SSF55729">
    <property type="entry name" value="Acyl-CoA N-acyltransferases (Nat)"/>
    <property type="match status" value="2"/>
</dbReference>
<dbReference type="Gene3D" id="3.40.630.30">
    <property type="match status" value="1"/>
</dbReference>
<dbReference type="EC" id="2.3.-.-" evidence="4"/>
<organism evidence="4 5">
    <name type="scientific">Salininema proteolyticum</name>
    <dbReference type="NCBI Taxonomy" id="1607685"/>
    <lineage>
        <taxon>Bacteria</taxon>
        <taxon>Bacillati</taxon>
        <taxon>Actinomycetota</taxon>
        <taxon>Actinomycetes</taxon>
        <taxon>Glycomycetales</taxon>
        <taxon>Glycomycetaceae</taxon>
        <taxon>Salininema</taxon>
    </lineage>
</organism>
<dbReference type="InterPro" id="IPR016181">
    <property type="entry name" value="Acyl_CoA_acyltransferase"/>
</dbReference>
<evidence type="ECO:0000313" key="5">
    <source>
        <dbReference type="Proteomes" id="UP001595823"/>
    </source>
</evidence>
<dbReference type="RefSeq" id="WP_380621222.1">
    <property type="nucleotide sequence ID" value="NZ_JBHSDK010000015.1"/>
</dbReference>
<dbReference type="PANTHER" id="PTHR43877">
    <property type="entry name" value="AMINOALKYLPHOSPHONATE N-ACETYLTRANSFERASE-RELATED-RELATED"/>
    <property type="match status" value="1"/>
</dbReference>
<dbReference type="InterPro" id="IPR000182">
    <property type="entry name" value="GNAT_dom"/>
</dbReference>
<dbReference type="EMBL" id="JBHSDK010000015">
    <property type="protein sequence ID" value="MFC4335903.1"/>
    <property type="molecule type" value="Genomic_DNA"/>
</dbReference>
<feature type="domain" description="N-acetyltransferase" evidence="3">
    <location>
        <begin position="4"/>
        <end position="172"/>
    </location>
</feature>
<evidence type="ECO:0000259" key="3">
    <source>
        <dbReference type="PROSITE" id="PS51186"/>
    </source>
</evidence>
<sequence>MDIVRIGRDDPEAFDSFMDLVGAVRLHDHPENRPPVRRLLQVMATVPSPRFRHEVDVAFVDGRAVAAAKLMVNLGSNAHVASAELIVHPDHRRRGIGSELYGRLAARAVEQGCTILKATTHEQVPDGPRRGTAGRDFLVGRGFSRTLSIVQRRAPVPEEPGSPDTPPAYDLRSWTGAIPEEMLEPIALLDGMINTEMPTGRVKREAETYDVEAIRRQEDWRALTGSDIVQTVAVHRATEDVVANTVVFVPREDPAHVNQAITIVRPDHRGRRLGTAVKRKNLRALKEAHPRARWIWTGNADVNVHMNAVNAEFGFEPVDLRVEYARDL</sequence>
<dbReference type="InterPro" id="IPR050832">
    <property type="entry name" value="Bact_Acetyltransf"/>
</dbReference>
<evidence type="ECO:0000256" key="1">
    <source>
        <dbReference type="ARBA" id="ARBA00022679"/>
    </source>
</evidence>